<dbReference type="Gene3D" id="1.20.5.170">
    <property type="match status" value="1"/>
</dbReference>
<feature type="compositionally biased region" description="Polar residues" evidence="2">
    <location>
        <begin position="119"/>
        <end position="136"/>
    </location>
</feature>
<evidence type="ECO:0000256" key="3">
    <source>
        <dbReference type="SAM" id="Phobius"/>
    </source>
</evidence>
<evidence type="ECO:0000259" key="5">
    <source>
        <dbReference type="Pfam" id="PF12515"/>
    </source>
</evidence>
<feature type="transmembrane region" description="Helical" evidence="3">
    <location>
        <begin position="30"/>
        <end position="52"/>
    </location>
</feature>
<keyword evidence="3" id="KW-0472">Membrane</keyword>
<evidence type="ECO:0000256" key="2">
    <source>
        <dbReference type="SAM" id="MobiDB-lite"/>
    </source>
</evidence>
<dbReference type="InterPro" id="IPR004014">
    <property type="entry name" value="ATPase_P-typ_cation-transptr_N"/>
</dbReference>
<name>A0AAV1QSB0_9ROSI</name>
<dbReference type="Pfam" id="PF00690">
    <property type="entry name" value="Cation_ATPase_N"/>
    <property type="match status" value="1"/>
</dbReference>
<dbReference type="EMBL" id="CAWUPB010000131">
    <property type="protein sequence ID" value="CAK7323705.1"/>
    <property type="molecule type" value="Genomic_DNA"/>
</dbReference>
<dbReference type="PANTHER" id="PTHR24093">
    <property type="entry name" value="CATION TRANSPORTING ATPASE"/>
    <property type="match status" value="1"/>
</dbReference>
<dbReference type="PANTHER" id="PTHR24093:SF520">
    <property type="entry name" value="CALCIUM-TRANSPORTING ATPASE 9, PLASMA MEMBRANE-TYPE"/>
    <property type="match status" value="1"/>
</dbReference>
<keyword evidence="7" id="KW-1185">Reference proteome</keyword>
<dbReference type="GO" id="GO:0005886">
    <property type="term" value="C:plasma membrane"/>
    <property type="evidence" value="ECO:0007669"/>
    <property type="project" value="TreeGrafter"/>
</dbReference>
<accession>A0AAV1QSB0</accession>
<keyword evidence="3" id="KW-1133">Transmembrane helix</keyword>
<sequence length="452" mass="50492">MHSSWEEQLVQLKCEARLKGGFYVDPEANLLFIIRIRGYVASFFVSFCINAMHPKTRSILQLLRLRQAPLGGLKKKRNHYVKGGDAGNHLERAVRKSLDRYPRGRAESILGKVGETGHMESSTQITEPASNCSSSRDSNDGARWRKIMLEENASQRFRYSLDLKTREEKERQIMLGSSVTTPTATGDYAIGLKQLASITSDHDFSSLQQCGGVKGLSNMLETNLATGITGDENDLIKRRNAFGTNGYPQKKGRIILRFLWEAWQDLTLIILIVTALASLGLGIKTEGLSKGWYDGASISFAVILAIVVADRIEWTCNFYRRCGACGSAFCARCPIVPVRIVVVAVLVGLLLAVILIVAYAVWKKMAAKAWANKTRQGDSIDKDCYSESHKNQGVEPAEIFILSIRDLAASQQRAKCTSEGEDDGDYKGMKCRWEALEDDGWYWIPIYIFIRK</sequence>
<feature type="transmembrane region" description="Helical" evidence="3">
    <location>
        <begin position="258"/>
        <end position="283"/>
    </location>
</feature>
<organism evidence="6 7">
    <name type="scientific">Dovyalis caffra</name>
    <dbReference type="NCBI Taxonomy" id="77055"/>
    <lineage>
        <taxon>Eukaryota</taxon>
        <taxon>Viridiplantae</taxon>
        <taxon>Streptophyta</taxon>
        <taxon>Embryophyta</taxon>
        <taxon>Tracheophyta</taxon>
        <taxon>Spermatophyta</taxon>
        <taxon>Magnoliopsida</taxon>
        <taxon>eudicotyledons</taxon>
        <taxon>Gunneridae</taxon>
        <taxon>Pentapetalae</taxon>
        <taxon>rosids</taxon>
        <taxon>fabids</taxon>
        <taxon>Malpighiales</taxon>
        <taxon>Salicaceae</taxon>
        <taxon>Flacourtieae</taxon>
        <taxon>Dovyalis</taxon>
    </lineage>
</organism>
<keyword evidence="1" id="KW-0460">Magnesium</keyword>
<feature type="transmembrane region" description="Helical" evidence="3">
    <location>
        <begin position="340"/>
        <end position="362"/>
    </location>
</feature>
<keyword evidence="3" id="KW-0812">Transmembrane</keyword>
<proteinExistence type="predicted"/>
<feature type="domain" description="Calcium-transporting P-type ATPase N-terminal autoinhibitory" evidence="5">
    <location>
        <begin position="138"/>
        <end position="168"/>
    </location>
</feature>
<evidence type="ECO:0000259" key="4">
    <source>
        <dbReference type="Pfam" id="PF00690"/>
    </source>
</evidence>
<evidence type="ECO:0008006" key="8">
    <source>
        <dbReference type="Google" id="ProtNLM"/>
    </source>
</evidence>
<feature type="region of interest" description="Disordered" evidence="2">
    <location>
        <begin position="117"/>
        <end position="138"/>
    </location>
</feature>
<dbReference type="Proteomes" id="UP001314170">
    <property type="component" value="Unassembled WGS sequence"/>
</dbReference>
<comment type="caution">
    <text evidence="6">The sequence shown here is derived from an EMBL/GenBank/DDBJ whole genome shotgun (WGS) entry which is preliminary data.</text>
</comment>
<dbReference type="AlphaFoldDB" id="A0AAV1QSB0"/>
<dbReference type="GO" id="GO:0005516">
    <property type="term" value="F:calmodulin binding"/>
    <property type="evidence" value="ECO:0007669"/>
    <property type="project" value="InterPro"/>
</dbReference>
<evidence type="ECO:0000313" key="6">
    <source>
        <dbReference type="EMBL" id="CAK7323705.1"/>
    </source>
</evidence>
<protein>
    <recommendedName>
        <fullName evidence="8">Cation-transporting P-type ATPase N-terminal domain-containing protein</fullName>
    </recommendedName>
</protein>
<dbReference type="InterPro" id="IPR023298">
    <property type="entry name" value="ATPase_P-typ_TM_dom_sf"/>
</dbReference>
<dbReference type="GO" id="GO:0005388">
    <property type="term" value="F:P-type calcium transporter activity"/>
    <property type="evidence" value="ECO:0007669"/>
    <property type="project" value="TreeGrafter"/>
</dbReference>
<evidence type="ECO:0000256" key="1">
    <source>
        <dbReference type="ARBA" id="ARBA00022842"/>
    </source>
</evidence>
<reference evidence="6 7" key="1">
    <citation type="submission" date="2024-01" db="EMBL/GenBank/DDBJ databases">
        <authorList>
            <person name="Waweru B."/>
        </authorList>
    </citation>
    <scope>NUCLEOTIDE SEQUENCE [LARGE SCALE GENOMIC DNA]</scope>
</reference>
<feature type="transmembrane region" description="Helical" evidence="3">
    <location>
        <begin position="295"/>
        <end position="312"/>
    </location>
</feature>
<dbReference type="SUPFAM" id="SSF81665">
    <property type="entry name" value="Calcium ATPase, transmembrane domain M"/>
    <property type="match status" value="1"/>
</dbReference>
<evidence type="ECO:0000313" key="7">
    <source>
        <dbReference type="Proteomes" id="UP001314170"/>
    </source>
</evidence>
<dbReference type="Pfam" id="PF12515">
    <property type="entry name" value="CaATP_NAI"/>
    <property type="match status" value="1"/>
</dbReference>
<gene>
    <name evidence="6" type="ORF">DCAF_LOCUS1334</name>
</gene>
<feature type="domain" description="Cation-transporting P-type ATPase N-terminal" evidence="4">
    <location>
        <begin position="212"/>
        <end position="278"/>
    </location>
</feature>
<dbReference type="InterPro" id="IPR024750">
    <property type="entry name" value="Ca_ATPase_N_dom"/>
</dbReference>